<keyword evidence="7" id="KW-0812">Transmembrane</keyword>
<feature type="transmembrane region" description="Helical" evidence="7">
    <location>
        <begin position="836"/>
        <end position="856"/>
    </location>
</feature>
<keyword evidence="7" id="KW-0472">Membrane</keyword>
<evidence type="ECO:0000256" key="6">
    <source>
        <dbReference type="SAM" id="MobiDB-lite"/>
    </source>
</evidence>
<evidence type="ECO:0000256" key="3">
    <source>
        <dbReference type="ARBA" id="ARBA00022525"/>
    </source>
</evidence>
<feature type="compositionally biased region" description="Low complexity" evidence="6">
    <location>
        <begin position="802"/>
        <end position="822"/>
    </location>
</feature>
<proteinExistence type="inferred from homology"/>
<feature type="compositionally biased region" description="Low complexity" evidence="6">
    <location>
        <begin position="66"/>
        <end position="79"/>
    </location>
</feature>
<keyword evidence="7" id="KW-1133">Transmembrane helix</keyword>
<keyword evidence="5" id="KW-1015">Disulfide bond</keyword>
<evidence type="ECO:0000256" key="7">
    <source>
        <dbReference type="SAM" id="Phobius"/>
    </source>
</evidence>
<comment type="caution">
    <text evidence="9">The sequence shown here is derived from an EMBL/GenBank/DDBJ whole genome shotgun (WGS) entry which is preliminary data.</text>
</comment>
<dbReference type="InterPro" id="IPR002200">
    <property type="entry name" value="Elicitin"/>
</dbReference>
<dbReference type="Proteomes" id="UP001165083">
    <property type="component" value="Unassembled WGS sequence"/>
</dbReference>
<gene>
    <name evidence="9" type="ORF">Plil01_001244500</name>
</gene>
<dbReference type="SMART" id="SM01187">
    <property type="entry name" value="Elicitin"/>
    <property type="match status" value="2"/>
</dbReference>
<organism evidence="9 10">
    <name type="scientific">Phytophthora lilii</name>
    <dbReference type="NCBI Taxonomy" id="2077276"/>
    <lineage>
        <taxon>Eukaryota</taxon>
        <taxon>Sar</taxon>
        <taxon>Stramenopiles</taxon>
        <taxon>Oomycota</taxon>
        <taxon>Peronosporomycetes</taxon>
        <taxon>Peronosporales</taxon>
        <taxon>Peronosporaceae</taxon>
        <taxon>Phytophthora</taxon>
    </lineage>
</organism>
<evidence type="ECO:0000256" key="8">
    <source>
        <dbReference type="SAM" id="SignalP"/>
    </source>
</evidence>
<dbReference type="GO" id="GO:0052040">
    <property type="term" value="P:symbiont-mediated perturbation of host programmed cell death"/>
    <property type="evidence" value="ECO:0007669"/>
    <property type="project" value="UniProtKB-KW"/>
</dbReference>
<evidence type="ECO:0000313" key="10">
    <source>
        <dbReference type="Proteomes" id="UP001165083"/>
    </source>
</evidence>
<feature type="compositionally biased region" description="Low complexity" evidence="6">
    <location>
        <begin position="168"/>
        <end position="203"/>
    </location>
</feature>
<keyword evidence="10" id="KW-1185">Reference proteome</keyword>
<dbReference type="AlphaFoldDB" id="A0A9W6UAE9"/>
<dbReference type="OrthoDB" id="116756at2759"/>
<dbReference type="SUPFAM" id="SSF48647">
    <property type="entry name" value="Fungal elicitin"/>
    <property type="match status" value="2"/>
</dbReference>
<feature type="signal peptide" evidence="8">
    <location>
        <begin position="1"/>
        <end position="28"/>
    </location>
</feature>
<dbReference type="PANTHER" id="PTHR23216:SF1">
    <property type="entry name" value="NUCLEOLAR AND COILED-BODY PHOSPHOPROTEIN 1"/>
    <property type="match status" value="1"/>
</dbReference>
<protein>
    <submittedName>
        <fullName evidence="9">Unnamed protein product</fullName>
    </submittedName>
</protein>
<evidence type="ECO:0000256" key="1">
    <source>
        <dbReference type="ARBA" id="ARBA00004613"/>
    </source>
</evidence>
<feature type="region of interest" description="Disordered" evidence="6">
    <location>
        <begin position="58"/>
        <end position="215"/>
    </location>
</feature>
<keyword evidence="8" id="KW-0732">Signal</keyword>
<dbReference type="Pfam" id="PF00964">
    <property type="entry name" value="Elicitin"/>
    <property type="match status" value="2"/>
</dbReference>
<dbReference type="GO" id="GO:0005730">
    <property type="term" value="C:nucleolus"/>
    <property type="evidence" value="ECO:0007669"/>
    <property type="project" value="InterPro"/>
</dbReference>
<name>A0A9W6UAE9_9STRA</name>
<evidence type="ECO:0000313" key="9">
    <source>
        <dbReference type="EMBL" id="GMF29352.1"/>
    </source>
</evidence>
<reference evidence="9" key="1">
    <citation type="submission" date="2023-04" db="EMBL/GenBank/DDBJ databases">
        <title>Phytophthora lilii NBRC 32176.</title>
        <authorList>
            <person name="Ichikawa N."/>
            <person name="Sato H."/>
            <person name="Tonouchi N."/>
        </authorList>
    </citation>
    <scope>NUCLEOTIDE SEQUENCE</scope>
    <source>
        <strain evidence="9">NBRC 32176</strain>
    </source>
</reference>
<dbReference type="InterPro" id="IPR036470">
    <property type="entry name" value="Elicitin_sf"/>
</dbReference>
<comment type="similarity">
    <text evidence="2">Belongs to the elicitin family.</text>
</comment>
<feature type="region of interest" description="Disordered" evidence="6">
    <location>
        <begin position="791"/>
        <end position="822"/>
    </location>
</feature>
<dbReference type="PANTHER" id="PTHR23216">
    <property type="entry name" value="NUCLEOLAR AND COILED-BODY PHOSPHOPROTEIN 1"/>
    <property type="match status" value="1"/>
</dbReference>
<keyword evidence="4" id="KW-0928">Hypersensitive response elicitation</keyword>
<evidence type="ECO:0000256" key="2">
    <source>
        <dbReference type="ARBA" id="ARBA00009544"/>
    </source>
</evidence>
<feature type="chain" id="PRO_5040771192" evidence="8">
    <location>
        <begin position="29"/>
        <end position="859"/>
    </location>
</feature>
<feature type="compositionally biased region" description="Low complexity" evidence="6">
    <location>
        <begin position="94"/>
        <end position="126"/>
    </location>
</feature>
<comment type="subcellular location">
    <subcellularLocation>
        <location evidence="1">Secreted</location>
    </subcellularLocation>
</comment>
<dbReference type="Gene3D" id="1.10.239.10">
    <property type="entry name" value="Elicitin domain"/>
    <property type="match status" value="2"/>
</dbReference>
<dbReference type="GO" id="GO:0005576">
    <property type="term" value="C:extracellular region"/>
    <property type="evidence" value="ECO:0007669"/>
    <property type="project" value="UniProtKB-SubCell"/>
</dbReference>
<evidence type="ECO:0000256" key="4">
    <source>
        <dbReference type="ARBA" id="ARBA00022978"/>
    </source>
</evidence>
<accession>A0A9W6UAE9</accession>
<keyword evidence="3" id="KW-0964">Secreted</keyword>
<dbReference type="InterPro" id="IPR039191">
    <property type="entry name" value="Nopp140-like"/>
</dbReference>
<evidence type="ECO:0000256" key="5">
    <source>
        <dbReference type="ARBA" id="ARBA00023157"/>
    </source>
</evidence>
<dbReference type="EMBL" id="BSXW01000771">
    <property type="protein sequence ID" value="GMF29352.1"/>
    <property type="molecule type" value="Genomic_DNA"/>
</dbReference>
<sequence>MMTKQLLSTWSLLLVLVAIELATHGAYAKRNGSSHSMRGYTSKQSVVVAGATSANLPSAGSFAHESSSNDSSSGASPSSIVFPDETAAQAAIESPSTQHPSSTPQAPTEAPATTTPAMTSTTAPVAMSPVISEKDSSSDSQSGESSDAIEDTKQSVTVTRTPAPAVGTSSESANSDSTSSSSDTDATASVDSSSNDNDVLASAGPSSSNSKDDEEALIAQPGSDSSTFQAVASEVCSDAEIDNVYTLYSNCRSAFDLCVSASDYQIFPYQGKHPTQAQIQGMAESDACIAVFIVVIEANFSTCTIGGMPLVSAVETLLKISVDLAEGQEDEAPSAEVFQKLLTWRYEVDLAKAAGVPYDGSSKLYAEFETNLNAALQNTTIRVNEDLSVDVRLTNGSYKTFEDAVDLVVTDASAADLSPGYVIASSETGSSLSSSGSSSSTTGIVIESSIAVAGCTPTLWSLAINWFFRLFFELYVSTCQSRCDSLVTTPVSPVSTALGSPSLVGALVFLTQFPICLRVAGALPLTHTCRVRTNLADPSAMTMTSLLALLLAFLVVQASASGSGSLGASVGSDVNETIDATTSASPSSSSTDAEVTLAPIDTASSTSTTFQLVDNLDCNSTVSDKIYIIYNKNRALFDVCVSDAQYQIFPFLGTKPSAAQVKAMASSTSCIAVFTGVLLAEFPQCTISGFPLKAAVETLLKIHVDIVYGWAALPTPERFQEMMSWRRYVNLAKEAGVPYDSESELYAEYEENLDIARSNSSIRVLSNYQIEYKLASGSWYDADVEDFAAVGSTSGDSDDDTVGTVSAGDSSSAVSDSEASNVEENSAAAGNVAASVVAHGVTTAIGGLLLGVWLLVSLP</sequence>